<keyword evidence="8" id="KW-1185">Reference proteome</keyword>
<name>A0A8E0KJA2_9CAUL</name>
<evidence type="ECO:0000256" key="1">
    <source>
        <dbReference type="ARBA" id="ARBA00010641"/>
    </source>
</evidence>
<protein>
    <submittedName>
        <fullName evidence="7">Sigma factor, ECF subfamily</fullName>
    </submittedName>
</protein>
<evidence type="ECO:0000256" key="4">
    <source>
        <dbReference type="ARBA" id="ARBA00023163"/>
    </source>
</evidence>
<sequence>MTGTVAPRLDPLATLLDQRFRKPLMSYFLRRVGSRAEAEDLTQDVFVRLLDASERRPIEDVEALVFVTAANLLKDRARRSQRRSQHGAAPTDAADVSAVTHEFVEDRDPERVLLGRESISAMLAALDELGERTRDIYILFRLENMKQAEIAALFNVSRSTVEKEVVKATLHLALRRGREGA</sequence>
<keyword evidence="2" id="KW-0805">Transcription regulation</keyword>
<dbReference type="AlphaFoldDB" id="A0A8E0KJA2"/>
<keyword evidence="4" id="KW-0804">Transcription</keyword>
<dbReference type="InterPro" id="IPR013325">
    <property type="entry name" value="RNA_pol_sigma_r2"/>
</dbReference>
<dbReference type="InterPro" id="IPR007627">
    <property type="entry name" value="RNA_pol_sigma70_r2"/>
</dbReference>
<dbReference type="RefSeq" id="WP_021696361.1">
    <property type="nucleotide sequence ID" value="NZ_BATC01000005.1"/>
</dbReference>
<comment type="similarity">
    <text evidence="1">Belongs to the sigma-70 factor family. ECF subfamily.</text>
</comment>
<comment type="caution">
    <text evidence="7">The sequence shown here is derived from an EMBL/GenBank/DDBJ whole genome shotgun (WGS) entry which is preliminary data.</text>
</comment>
<accession>A0A8E0KJA2</accession>
<evidence type="ECO:0000256" key="2">
    <source>
        <dbReference type="ARBA" id="ARBA00023015"/>
    </source>
</evidence>
<organism evidence="7 8">
    <name type="scientific">Brevundimonas abyssalis TAR-001</name>
    <dbReference type="NCBI Taxonomy" id="1391729"/>
    <lineage>
        <taxon>Bacteria</taxon>
        <taxon>Pseudomonadati</taxon>
        <taxon>Pseudomonadota</taxon>
        <taxon>Alphaproteobacteria</taxon>
        <taxon>Caulobacterales</taxon>
        <taxon>Caulobacteraceae</taxon>
        <taxon>Brevundimonas</taxon>
    </lineage>
</organism>
<dbReference type="GO" id="GO:0003677">
    <property type="term" value="F:DNA binding"/>
    <property type="evidence" value="ECO:0007669"/>
    <property type="project" value="InterPro"/>
</dbReference>
<dbReference type="GO" id="GO:0006352">
    <property type="term" value="P:DNA-templated transcription initiation"/>
    <property type="evidence" value="ECO:0007669"/>
    <property type="project" value="InterPro"/>
</dbReference>
<dbReference type="NCBIfam" id="TIGR02937">
    <property type="entry name" value="sigma70-ECF"/>
    <property type="match status" value="1"/>
</dbReference>
<reference evidence="8" key="1">
    <citation type="journal article" date="2013" name="Genome Announc.">
        <title>Draft Genome Sequence of the Dimorphic Prosthecate Bacterium Brevundimonas abyssalis TAR-001T.</title>
        <authorList>
            <person name="Tsubouchi T."/>
            <person name="Nishi S."/>
            <person name="Usui K."/>
            <person name="Shimane Y."/>
            <person name="Takaki Y."/>
            <person name="Maruyama T."/>
            <person name="Hatada Y."/>
        </authorList>
    </citation>
    <scope>NUCLEOTIDE SEQUENCE [LARGE SCALE GENOMIC DNA]</scope>
    <source>
        <strain evidence="8">TAR-001</strain>
    </source>
</reference>
<dbReference type="EMBL" id="BATC01000005">
    <property type="protein sequence ID" value="GAD58265.1"/>
    <property type="molecule type" value="Genomic_DNA"/>
</dbReference>
<dbReference type="Pfam" id="PF04542">
    <property type="entry name" value="Sigma70_r2"/>
    <property type="match status" value="1"/>
</dbReference>
<dbReference type="SUPFAM" id="SSF88946">
    <property type="entry name" value="Sigma2 domain of RNA polymerase sigma factors"/>
    <property type="match status" value="1"/>
</dbReference>
<dbReference type="PANTHER" id="PTHR43133">
    <property type="entry name" value="RNA POLYMERASE ECF-TYPE SIGMA FACTO"/>
    <property type="match status" value="1"/>
</dbReference>
<evidence type="ECO:0000259" key="5">
    <source>
        <dbReference type="Pfam" id="PF04542"/>
    </source>
</evidence>
<feature type="domain" description="RNA polymerase sigma factor 70 region 4 type 2" evidence="6">
    <location>
        <begin position="121"/>
        <end position="169"/>
    </location>
</feature>
<evidence type="ECO:0000313" key="7">
    <source>
        <dbReference type="EMBL" id="GAD58265.1"/>
    </source>
</evidence>
<dbReference type="InterPro" id="IPR036388">
    <property type="entry name" value="WH-like_DNA-bd_sf"/>
</dbReference>
<keyword evidence="3" id="KW-0731">Sigma factor</keyword>
<evidence type="ECO:0000259" key="6">
    <source>
        <dbReference type="Pfam" id="PF08281"/>
    </source>
</evidence>
<dbReference type="Proteomes" id="UP000016569">
    <property type="component" value="Unassembled WGS sequence"/>
</dbReference>
<evidence type="ECO:0000313" key="8">
    <source>
        <dbReference type="Proteomes" id="UP000016569"/>
    </source>
</evidence>
<dbReference type="OrthoDB" id="7188614at2"/>
<feature type="domain" description="RNA polymerase sigma-70 region 2" evidence="5">
    <location>
        <begin position="18"/>
        <end position="83"/>
    </location>
</feature>
<gene>
    <name evidence="7" type="ORF">MBEBAB_0515</name>
</gene>
<dbReference type="Gene3D" id="1.10.10.10">
    <property type="entry name" value="Winged helix-like DNA-binding domain superfamily/Winged helix DNA-binding domain"/>
    <property type="match status" value="1"/>
</dbReference>
<evidence type="ECO:0000256" key="3">
    <source>
        <dbReference type="ARBA" id="ARBA00023082"/>
    </source>
</evidence>
<dbReference type="InterPro" id="IPR014284">
    <property type="entry name" value="RNA_pol_sigma-70_dom"/>
</dbReference>
<dbReference type="SUPFAM" id="SSF88659">
    <property type="entry name" value="Sigma3 and sigma4 domains of RNA polymerase sigma factors"/>
    <property type="match status" value="1"/>
</dbReference>
<dbReference type="GO" id="GO:0016987">
    <property type="term" value="F:sigma factor activity"/>
    <property type="evidence" value="ECO:0007669"/>
    <property type="project" value="UniProtKB-KW"/>
</dbReference>
<dbReference type="InterPro" id="IPR039425">
    <property type="entry name" value="RNA_pol_sigma-70-like"/>
</dbReference>
<dbReference type="InterPro" id="IPR013249">
    <property type="entry name" value="RNA_pol_sigma70_r4_t2"/>
</dbReference>
<dbReference type="PANTHER" id="PTHR43133:SF63">
    <property type="entry name" value="RNA POLYMERASE SIGMA FACTOR FECI-RELATED"/>
    <property type="match status" value="1"/>
</dbReference>
<dbReference type="Gene3D" id="1.10.1740.10">
    <property type="match status" value="1"/>
</dbReference>
<proteinExistence type="inferred from homology"/>
<dbReference type="Pfam" id="PF08281">
    <property type="entry name" value="Sigma70_r4_2"/>
    <property type="match status" value="1"/>
</dbReference>
<dbReference type="InterPro" id="IPR013324">
    <property type="entry name" value="RNA_pol_sigma_r3/r4-like"/>
</dbReference>